<sequence length="35" mass="3617">MPDACARPGRVAFSIRRTAVLDAAISPSPAEVGYA</sequence>
<dbReference type="EMBL" id="LN899823">
    <property type="protein sequence ID" value="CUV26524.1"/>
    <property type="molecule type" value="Genomic_DNA"/>
</dbReference>
<accession>A0A0S4V1K6</accession>
<organism evidence="2">
    <name type="scientific">Ralstonia solanacearum</name>
    <name type="common">Pseudomonas solanacearum</name>
    <dbReference type="NCBI Taxonomy" id="305"/>
    <lineage>
        <taxon>Bacteria</taxon>
        <taxon>Pseudomonadati</taxon>
        <taxon>Pseudomonadota</taxon>
        <taxon>Betaproteobacteria</taxon>
        <taxon>Burkholderiales</taxon>
        <taxon>Burkholderiaceae</taxon>
        <taxon>Ralstonia</taxon>
        <taxon>Ralstonia solanacearum species complex</taxon>
    </lineage>
</organism>
<proteinExistence type="predicted"/>
<dbReference type="AlphaFoldDB" id="A0A0S4V1K6"/>
<gene>
    <name evidence="4" type="ORF">RD1301_v1_3940005</name>
    <name evidence="1" type="ORF">RUN1744_v1_1710005</name>
    <name evidence="2" type="ORF">RUN1985_v1_190078</name>
    <name evidence="3" type="ORF">TO10_v1_10079</name>
</gene>
<reference evidence="2" key="1">
    <citation type="submission" date="2015-10" db="EMBL/GenBank/DDBJ databases">
        <authorList>
            <person name="Gilbert D.G."/>
        </authorList>
    </citation>
    <scope>NUCLEOTIDE SEQUENCE</scope>
    <source>
        <strain evidence="2">Phyl III-seqv23</strain>
    </source>
</reference>
<evidence type="ECO:0000313" key="3">
    <source>
        <dbReference type="EMBL" id="CUV43178.1"/>
    </source>
</evidence>
<dbReference type="EMBL" id="LN899827">
    <property type="protein sequence ID" value="CUV43178.1"/>
    <property type="molecule type" value="Genomic_DNA"/>
</dbReference>
<evidence type="ECO:0000313" key="1">
    <source>
        <dbReference type="EMBL" id="CUV26524.1"/>
    </source>
</evidence>
<name>A0A0S4V1K6_RALSL</name>
<dbReference type="EMBL" id="LN899824">
    <property type="protein sequence ID" value="CUV28284.1"/>
    <property type="molecule type" value="Genomic_DNA"/>
</dbReference>
<dbReference type="EMBL" id="LN899822">
    <property type="protein sequence ID" value="CUV63800.1"/>
    <property type="molecule type" value="Genomic_DNA"/>
</dbReference>
<evidence type="ECO:0000313" key="2">
    <source>
        <dbReference type="EMBL" id="CUV28284.1"/>
    </source>
</evidence>
<protein>
    <submittedName>
        <fullName evidence="2">Uncharacterized protein</fullName>
    </submittedName>
</protein>
<evidence type="ECO:0000313" key="4">
    <source>
        <dbReference type="EMBL" id="CUV63800.1"/>
    </source>
</evidence>